<evidence type="ECO:0000313" key="3">
    <source>
        <dbReference type="Proteomes" id="UP000178935"/>
    </source>
</evidence>
<reference evidence="2 3" key="1">
    <citation type="journal article" date="2016" name="Nat. Commun.">
        <title>Thousands of microbial genomes shed light on interconnected biogeochemical processes in an aquifer system.</title>
        <authorList>
            <person name="Anantharaman K."/>
            <person name="Brown C.T."/>
            <person name="Hug L.A."/>
            <person name="Sharon I."/>
            <person name="Castelle C.J."/>
            <person name="Probst A.J."/>
            <person name="Thomas B.C."/>
            <person name="Singh A."/>
            <person name="Wilkins M.J."/>
            <person name="Karaoz U."/>
            <person name="Brodie E.L."/>
            <person name="Williams K.H."/>
            <person name="Hubbard S.S."/>
            <person name="Banfield J.F."/>
        </authorList>
    </citation>
    <scope>NUCLEOTIDE SEQUENCE [LARGE SCALE GENOMIC DNA]</scope>
</reference>
<gene>
    <name evidence="2" type="ORF">A2561_01170</name>
</gene>
<dbReference type="Proteomes" id="UP000178935">
    <property type="component" value="Unassembled WGS sequence"/>
</dbReference>
<evidence type="ECO:0000256" key="1">
    <source>
        <dbReference type="SAM" id="Coils"/>
    </source>
</evidence>
<dbReference type="AlphaFoldDB" id="A0A1G2JSC5"/>
<sequence>MSEEVVRSSVVAEETQQAVGKKHPLLELALFNESCEEAIAHWGDKNTMSHRLGTLQTVLTNKYVGKESVLFLMELADGWRSSSNFRIFDESFGEERAKNRCKVAEKAFDVLCARFFGQEKDRDPMWWWMLGDQEVFEKTLWFLRTNNDRLCRCTLRNFHADSEKPQTRTIGKFLTIFAELGWEYGRYDFRGLYQDEVVERLISARPKLVDILSATNSLHWLLRQKKLDRATRQALKSLTFRYKLYLPRIDGSWGEEYHVPKTLQEALYGGSREAEVLLLYKSLQIQRRLFATTRREVVRAEREKERQVKLKQLEEQRRQLDEQESQLLGK</sequence>
<accession>A0A1G2JSC5</accession>
<feature type="coiled-coil region" evidence="1">
    <location>
        <begin position="299"/>
        <end position="330"/>
    </location>
</feature>
<proteinExistence type="predicted"/>
<protein>
    <submittedName>
        <fullName evidence="2">Uncharacterized protein</fullName>
    </submittedName>
</protein>
<comment type="caution">
    <text evidence="2">The sequence shown here is derived from an EMBL/GenBank/DDBJ whole genome shotgun (WGS) entry which is preliminary data.</text>
</comment>
<organism evidence="2 3">
    <name type="scientific">Candidatus Staskawiczbacteria bacterium RIFOXYD1_FULL_32_13</name>
    <dbReference type="NCBI Taxonomy" id="1802234"/>
    <lineage>
        <taxon>Bacteria</taxon>
        <taxon>Candidatus Staskawicziibacteriota</taxon>
    </lineage>
</organism>
<name>A0A1G2JSC5_9BACT</name>
<keyword evidence="1" id="KW-0175">Coiled coil</keyword>
<dbReference type="EMBL" id="MHPU01000010">
    <property type="protein sequence ID" value="OGZ89180.1"/>
    <property type="molecule type" value="Genomic_DNA"/>
</dbReference>
<evidence type="ECO:0000313" key="2">
    <source>
        <dbReference type="EMBL" id="OGZ89180.1"/>
    </source>
</evidence>